<evidence type="ECO:0000313" key="4">
    <source>
        <dbReference type="Proteomes" id="UP000756132"/>
    </source>
</evidence>
<dbReference type="EMBL" id="CP090163">
    <property type="protein sequence ID" value="UJO11768.1"/>
    <property type="molecule type" value="Genomic_DNA"/>
</dbReference>
<dbReference type="AlphaFoldDB" id="A0A9Q8L7T8"/>
<keyword evidence="2" id="KW-1133">Transmembrane helix</keyword>
<reference evidence="3" key="2">
    <citation type="journal article" date="2022" name="Microb. Genom.">
        <title>A chromosome-scale genome assembly of the tomato pathogen Cladosporium fulvum reveals a compartmentalized genome architecture and the presence of a dispensable chromosome.</title>
        <authorList>
            <person name="Zaccaron A.Z."/>
            <person name="Chen L.H."/>
            <person name="Samaras A."/>
            <person name="Stergiopoulos I."/>
        </authorList>
    </citation>
    <scope>NUCLEOTIDE SEQUENCE</scope>
    <source>
        <strain evidence="3">Race5_Kim</strain>
    </source>
</reference>
<feature type="compositionally biased region" description="Basic and acidic residues" evidence="1">
    <location>
        <begin position="135"/>
        <end position="182"/>
    </location>
</feature>
<reference evidence="3" key="1">
    <citation type="submission" date="2021-12" db="EMBL/GenBank/DDBJ databases">
        <authorList>
            <person name="Zaccaron A."/>
            <person name="Stergiopoulos I."/>
        </authorList>
    </citation>
    <scope>NUCLEOTIDE SEQUENCE</scope>
    <source>
        <strain evidence="3">Race5_Kim</strain>
    </source>
</reference>
<name>A0A9Q8L7T8_PASFU</name>
<evidence type="ECO:0000313" key="3">
    <source>
        <dbReference type="EMBL" id="UJO11768.1"/>
    </source>
</evidence>
<evidence type="ECO:0000256" key="2">
    <source>
        <dbReference type="SAM" id="Phobius"/>
    </source>
</evidence>
<dbReference type="Proteomes" id="UP000756132">
    <property type="component" value="Chromosome 1"/>
</dbReference>
<organism evidence="3 4">
    <name type="scientific">Passalora fulva</name>
    <name type="common">Tomato leaf mold</name>
    <name type="synonym">Cladosporium fulvum</name>
    <dbReference type="NCBI Taxonomy" id="5499"/>
    <lineage>
        <taxon>Eukaryota</taxon>
        <taxon>Fungi</taxon>
        <taxon>Dikarya</taxon>
        <taxon>Ascomycota</taxon>
        <taxon>Pezizomycotina</taxon>
        <taxon>Dothideomycetes</taxon>
        <taxon>Dothideomycetidae</taxon>
        <taxon>Mycosphaerellales</taxon>
        <taxon>Mycosphaerellaceae</taxon>
        <taxon>Fulvia</taxon>
    </lineage>
</organism>
<gene>
    <name evidence="3" type="ORF">CLAFUR5_02301</name>
</gene>
<dbReference type="GeneID" id="71982179"/>
<accession>A0A9Q8L7T8</accession>
<sequence length="204" mass="24268">MSRLPRATLRPTYLFAAAILGFSAGTTYHAWPRTSHGHVDIGKMWRWPLRQVKQATSPAQRQHYLQSMKQKLHDFDKTVETCQKTLGLDRERLQKVFGFQRAASPTSESSPASKSRLIADEETLRRWEQSDINREEYQRRKEEREARRPSKATEEARAAAREIWRRTEPPVPDEKWLRRMEQIDVDDEERERRRKEREGRRKGK</sequence>
<proteinExistence type="predicted"/>
<keyword evidence="2" id="KW-0472">Membrane</keyword>
<feature type="transmembrane region" description="Helical" evidence="2">
    <location>
        <begin position="12"/>
        <end position="31"/>
    </location>
</feature>
<keyword evidence="2" id="KW-0812">Transmembrane</keyword>
<feature type="region of interest" description="Disordered" evidence="1">
    <location>
        <begin position="135"/>
        <end position="204"/>
    </location>
</feature>
<dbReference type="RefSeq" id="XP_047756134.1">
    <property type="nucleotide sequence ID" value="XM_047901449.1"/>
</dbReference>
<feature type="compositionally biased region" description="Basic residues" evidence="1">
    <location>
        <begin position="192"/>
        <end position="204"/>
    </location>
</feature>
<protein>
    <submittedName>
        <fullName evidence="3">Uncharacterized protein</fullName>
    </submittedName>
</protein>
<dbReference type="KEGG" id="ffu:CLAFUR5_02301"/>
<evidence type="ECO:0000256" key="1">
    <source>
        <dbReference type="SAM" id="MobiDB-lite"/>
    </source>
</evidence>
<keyword evidence="4" id="KW-1185">Reference proteome</keyword>